<sequence>MNEWGFTGEVKSWIDQIAKLNSNLPFAGARVEDVGKGSKKRRDLTLIDRDGEAIMTGEVKLPDAPDGGSPYRAEVVKDAQQKALRAGVKFFFTWNVNECVLWETATAGAGLKDRAYERWSVIALTNRAQLEATPNQAKIYEWLVTFLHEAARILKSGKVGGGRTPDVKFVEALEAALTVPIRHTHDALAKRYVSNHSFKRDLDQWMVSLGWTVVSDTEGLHDLLERAAKFGCYLFVNKLVFHEALLKKYGKTMAPLNAPPEITTGDDLQMRLQYFFAEAKEVTGDYETIFGDDPKDMGRRIPFYADAAVQGWRGLIDQIHEFDFSKLDYEVVGSIFERLIGPEERHKYGQFYTRVEVVDLINSFCIRTGDAKVLDPACGGGTFLVRAYARKKVLAENRNHRDLLTDVYGTDISQFAAHLTTMNLATRDLVEDENYPRVGRSDFFNVLPDSPFVKLPQKLKSEGLGTKYQNISIPPLDAVIANPPYVRQEDIPRAKIKPKDGGPEAGTKEFYSRRVVQMANAKFSGRSDLHCYFWPHATTFLKPDGMLGFITSSQWLDVEYGFHLQRWLLQNFEVLAVLESPVEPWFVGARVGTAVTIARRCEDTARRAANTVRFVQLRKPLNELIQNDGTTLGAVLAADGLRDEIMHIAEDVSHARYRARLVNQADLWREGVELGRIMRGEDAEDAEGTNQEGSEITDENRSKDDYFGGKWGIYLRAPDLWFELQSKFGDKFVPLGQLAHIRRGVTSGKDGYFFPIDVTAKCLSELTNPETFEHEFGVPRKPVETGEIRLVMAGEKRGQLHAIESEYLEPEVHSLMDVDSFVVDSSQCSKLIFLAPSAAPLKPYAKAYVKWGETMKYHNNPTCESRETSDSHWYDLSRLPRPNVILPKIQQYRLIAFLNPENLYQNSSLLGLYGLSSDEADYFAGLLNSTFGVLPRLLYSRSLGNEGNSQLDVYSAKMLPVVASQSTQGKKRVGVAFKAMAARKAMSFVPERRMRQAAFERQGKHAELEYLSGLCELDMPDRRALDHAVLELLGVKAKKEREEWINRLYDDLRQHFEKARSKEEQAIVNKNATKRKGAVSPQDLATQLAAELNTQEPGLFRTYKDFFNESSVGDSWIAREIPADGTPEMHSDLHDVGVRFMRGKKQIEFVGLPSEAHAALAVVAIQEMRRETVRLPRAEMPCATLLRDYQAFLNKRNQRLRDTIAERVADEDVQAVVFGLLVDQVRRGAKAPTVR</sequence>
<dbReference type="InterPro" id="IPR050953">
    <property type="entry name" value="N4_N6_ade-DNA_methylase"/>
</dbReference>
<evidence type="ECO:0000256" key="5">
    <source>
        <dbReference type="ARBA" id="ARBA00022691"/>
    </source>
</evidence>
<reference evidence="9 10" key="1">
    <citation type="submission" date="2017-01" db="EMBL/GenBank/DDBJ databases">
        <title>Genome sequencing of Rhodoferax fermentans JCM 7819.</title>
        <authorList>
            <person name="Kim Y.J."/>
            <person name="Farh M.E.-A."/>
            <person name="Yang D.-C."/>
        </authorList>
    </citation>
    <scope>NUCLEOTIDE SEQUENCE [LARGE SCALE GENOMIC DNA]</scope>
    <source>
        <strain evidence="9 10">JCM 7819</strain>
    </source>
</reference>
<evidence type="ECO:0000256" key="4">
    <source>
        <dbReference type="ARBA" id="ARBA00022679"/>
    </source>
</evidence>
<dbReference type="SUPFAM" id="SSF53335">
    <property type="entry name" value="S-adenosyl-L-methionine-dependent methyltransferases"/>
    <property type="match status" value="1"/>
</dbReference>
<dbReference type="EC" id="2.1.1.72" evidence="2"/>
<evidence type="ECO:0000313" key="9">
    <source>
        <dbReference type="EMBL" id="OOV06914.1"/>
    </source>
</evidence>
<dbReference type="GO" id="GO:0032259">
    <property type="term" value="P:methylation"/>
    <property type="evidence" value="ECO:0007669"/>
    <property type="project" value="UniProtKB-KW"/>
</dbReference>
<gene>
    <name evidence="9" type="ORF">RF819_09375</name>
</gene>
<dbReference type="OrthoDB" id="9784823at2"/>
<dbReference type="InterPro" id="IPR011639">
    <property type="entry name" value="MethylTrfase_TaqI-like_dom"/>
</dbReference>
<dbReference type="PANTHER" id="PTHR33841:SF5">
    <property type="entry name" value="DNA METHYLASE (MODIFICATION METHYLASE) (METHYLTRANSFERASE)-RELATED"/>
    <property type="match status" value="1"/>
</dbReference>
<evidence type="ECO:0000256" key="6">
    <source>
        <dbReference type="ARBA" id="ARBA00047942"/>
    </source>
</evidence>
<evidence type="ECO:0000313" key="10">
    <source>
        <dbReference type="Proteomes" id="UP000190750"/>
    </source>
</evidence>
<evidence type="ECO:0000256" key="2">
    <source>
        <dbReference type="ARBA" id="ARBA00011900"/>
    </source>
</evidence>
<dbReference type="PANTHER" id="PTHR33841">
    <property type="entry name" value="DNA METHYLTRANSFERASE YEEA-RELATED"/>
    <property type="match status" value="1"/>
</dbReference>
<comment type="caution">
    <text evidence="9">The sequence shown here is derived from an EMBL/GenBank/DDBJ whole genome shotgun (WGS) entry which is preliminary data.</text>
</comment>
<dbReference type="InterPro" id="IPR029063">
    <property type="entry name" value="SAM-dependent_MTases_sf"/>
</dbReference>
<feature type="domain" description="Type II methyltransferase M.TaqI-like" evidence="8">
    <location>
        <begin position="407"/>
        <end position="577"/>
    </location>
</feature>
<keyword evidence="5" id="KW-0949">S-adenosyl-L-methionine</keyword>
<organism evidence="9 10">
    <name type="scientific">Rhodoferax fermentans</name>
    <dbReference type="NCBI Taxonomy" id="28066"/>
    <lineage>
        <taxon>Bacteria</taxon>
        <taxon>Pseudomonadati</taxon>
        <taxon>Pseudomonadota</taxon>
        <taxon>Betaproteobacteria</taxon>
        <taxon>Burkholderiales</taxon>
        <taxon>Comamonadaceae</taxon>
        <taxon>Rhodoferax</taxon>
    </lineage>
</organism>
<dbReference type="InterPro" id="IPR002052">
    <property type="entry name" value="DNA_methylase_N6_adenine_CS"/>
</dbReference>
<evidence type="ECO:0000256" key="7">
    <source>
        <dbReference type="SAM" id="MobiDB-lite"/>
    </source>
</evidence>
<dbReference type="Proteomes" id="UP000190750">
    <property type="component" value="Unassembled WGS sequence"/>
</dbReference>
<evidence type="ECO:0000259" key="8">
    <source>
        <dbReference type="Pfam" id="PF07669"/>
    </source>
</evidence>
<comment type="similarity">
    <text evidence="1">Belongs to the N(4)/N(6)-methyltransferase family.</text>
</comment>
<keyword evidence="3 9" id="KW-0489">Methyltransferase</keyword>
<feature type="region of interest" description="Disordered" evidence="7">
    <location>
        <begin position="682"/>
        <end position="701"/>
    </location>
</feature>
<proteinExistence type="inferred from homology"/>
<dbReference type="STRING" id="28066.RF819_09375"/>
<protein>
    <recommendedName>
        <fullName evidence="2">site-specific DNA-methyltransferase (adenine-specific)</fullName>
        <ecNumber evidence="2">2.1.1.72</ecNumber>
    </recommendedName>
</protein>
<dbReference type="GO" id="GO:0003676">
    <property type="term" value="F:nucleic acid binding"/>
    <property type="evidence" value="ECO:0007669"/>
    <property type="project" value="InterPro"/>
</dbReference>
<name>A0A1T1AS24_RHOFE</name>
<dbReference type="GO" id="GO:0006304">
    <property type="term" value="P:DNA modification"/>
    <property type="evidence" value="ECO:0007669"/>
    <property type="project" value="InterPro"/>
</dbReference>
<keyword evidence="10" id="KW-1185">Reference proteome</keyword>
<dbReference type="RefSeq" id="WP_078364739.1">
    <property type="nucleotide sequence ID" value="NZ_MTJN01000002.1"/>
</dbReference>
<dbReference type="PRINTS" id="PR00507">
    <property type="entry name" value="N12N6MTFRASE"/>
</dbReference>
<dbReference type="Pfam" id="PF07669">
    <property type="entry name" value="Eco57I"/>
    <property type="match status" value="1"/>
</dbReference>
<dbReference type="EMBL" id="MTJN01000002">
    <property type="protein sequence ID" value="OOV06914.1"/>
    <property type="molecule type" value="Genomic_DNA"/>
</dbReference>
<dbReference type="AlphaFoldDB" id="A0A1T1AS24"/>
<evidence type="ECO:0000256" key="1">
    <source>
        <dbReference type="ARBA" id="ARBA00006594"/>
    </source>
</evidence>
<comment type="catalytic activity">
    <reaction evidence="6">
        <text>a 2'-deoxyadenosine in DNA + S-adenosyl-L-methionine = an N(6)-methyl-2'-deoxyadenosine in DNA + S-adenosyl-L-homocysteine + H(+)</text>
        <dbReference type="Rhea" id="RHEA:15197"/>
        <dbReference type="Rhea" id="RHEA-COMP:12418"/>
        <dbReference type="Rhea" id="RHEA-COMP:12419"/>
        <dbReference type="ChEBI" id="CHEBI:15378"/>
        <dbReference type="ChEBI" id="CHEBI:57856"/>
        <dbReference type="ChEBI" id="CHEBI:59789"/>
        <dbReference type="ChEBI" id="CHEBI:90615"/>
        <dbReference type="ChEBI" id="CHEBI:90616"/>
        <dbReference type="EC" id="2.1.1.72"/>
    </reaction>
</comment>
<dbReference type="PROSITE" id="PS00092">
    <property type="entry name" value="N6_MTASE"/>
    <property type="match status" value="1"/>
</dbReference>
<dbReference type="Gene3D" id="3.40.50.150">
    <property type="entry name" value="Vaccinia Virus protein VP39"/>
    <property type="match status" value="1"/>
</dbReference>
<keyword evidence="4 9" id="KW-0808">Transferase</keyword>
<evidence type="ECO:0000256" key="3">
    <source>
        <dbReference type="ARBA" id="ARBA00022603"/>
    </source>
</evidence>
<dbReference type="GO" id="GO:0009007">
    <property type="term" value="F:site-specific DNA-methyltransferase (adenine-specific) activity"/>
    <property type="evidence" value="ECO:0007669"/>
    <property type="project" value="UniProtKB-EC"/>
</dbReference>
<accession>A0A1T1AS24</accession>